<name>A0ABS8BYT4_9RHOB</name>
<accession>A0ABS8BYT4</accession>
<evidence type="ECO:0000256" key="1">
    <source>
        <dbReference type="SAM" id="MobiDB-lite"/>
    </source>
</evidence>
<sequence length="120" mass="13453">MPDEPALEDTRLPTPEGRRTLRVQVKKNMRSNPSERPDILMVVRQFASDAQMSGAVFVCGQSACRAIFTTAFKTQRCGIKSMREAVHDIQPKRLDFDGLGDHQRGFSSTPTYLKVLSILV</sequence>
<comment type="caution">
    <text evidence="2">The sequence shown here is derived from an EMBL/GenBank/DDBJ whole genome shotgun (WGS) entry which is preliminary data.</text>
</comment>
<keyword evidence="3" id="KW-1185">Reference proteome</keyword>
<feature type="compositionally biased region" description="Basic and acidic residues" evidence="1">
    <location>
        <begin position="8"/>
        <end position="19"/>
    </location>
</feature>
<dbReference type="EMBL" id="JAJATZ010000009">
    <property type="protein sequence ID" value="MCB5200616.1"/>
    <property type="molecule type" value="Genomic_DNA"/>
</dbReference>
<reference evidence="2" key="1">
    <citation type="submission" date="2021-10" db="EMBL/GenBank/DDBJ databases">
        <title>Loktanella gaetbuli sp. nov., isolated from a tidal flat.</title>
        <authorList>
            <person name="Park S."/>
            <person name="Yoon J.-H."/>
        </authorList>
    </citation>
    <scope>NUCLEOTIDE SEQUENCE</scope>
    <source>
        <strain evidence="2">TSTF-M6</strain>
    </source>
</reference>
<dbReference type="Proteomes" id="UP001138961">
    <property type="component" value="Unassembled WGS sequence"/>
</dbReference>
<feature type="region of interest" description="Disordered" evidence="1">
    <location>
        <begin position="1"/>
        <end position="21"/>
    </location>
</feature>
<evidence type="ECO:0000313" key="3">
    <source>
        <dbReference type="Proteomes" id="UP001138961"/>
    </source>
</evidence>
<protein>
    <submittedName>
        <fullName evidence="2">Uncharacterized protein</fullName>
    </submittedName>
</protein>
<gene>
    <name evidence="2" type="ORF">LGQ03_15355</name>
</gene>
<dbReference type="RefSeq" id="WP_226749095.1">
    <property type="nucleotide sequence ID" value="NZ_JAJATZ010000009.1"/>
</dbReference>
<evidence type="ECO:0000313" key="2">
    <source>
        <dbReference type="EMBL" id="MCB5200616.1"/>
    </source>
</evidence>
<organism evidence="2 3">
    <name type="scientific">Loktanella gaetbuli</name>
    <dbReference type="NCBI Taxonomy" id="2881335"/>
    <lineage>
        <taxon>Bacteria</taxon>
        <taxon>Pseudomonadati</taxon>
        <taxon>Pseudomonadota</taxon>
        <taxon>Alphaproteobacteria</taxon>
        <taxon>Rhodobacterales</taxon>
        <taxon>Roseobacteraceae</taxon>
        <taxon>Loktanella</taxon>
    </lineage>
</organism>
<proteinExistence type="predicted"/>